<feature type="transmembrane region" description="Helical" evidence="7">
    <location>
        <begin position="271"/>
        <end position="298"/>
    </location>
</feature>
<dbReference type="Gene3D" id="3.90.550.10">
    <property type="entry name" value="Spore Coat Polysaccharide Biosynthesis Protein SpsA, Chain A"/>
    <property type="match status" value="1"/>
</dbReference>
<name>G5GFX4_9FIRM</name>
<dbReference type="RefSeq" id="WP_005539529.1">
    <property type="nucleotide sequence ID" value="NZ_JH378829.1"/>
</dbReference>
<reference evidence="9 10" key="1">
    <citation type="submission" date="2011-08" db="EMBL/GenBank/DDBJ databases">
        <title>The Genome Sequence of Johnsonella ignava ATCC 51276.</title>
        <authorList>
            <consortium name="The Broad Institute Genome Sequencing Platform"/>
            <person name="Earl A."/>
            <person name="Ward D."/>
            <person name="Feldgarden M."/>
            <person name="Gevers D."/>
            <person name="Izard J."/>
            <person name="Blanton J.M."/>
            <person name="Baranova O.V."/>
            <person name="Dewhirst F.E."/>
            <person name="Young S.K."/>
            <person name="Zeng Q."/>
            <person name="Gargeya S."/>
            <person name="Fitzgerald M."/>
            <person name="Haas B."/>
            <person name="Abouelleil A."/>
            <person name="Alvarado L."/>
            <person name="Arachchi H.M."/>
            <person name="Berlin A."/>
            <person name="Brown A."/>
            <person name="Chapman S.B."/>
            <person name="Chen Z."/>
            <person name="Dunbar C."/>
            <person name="Freedman E."/>
            <person name="Gearin G."/>
            <person name="Gellesch M."/>
            <person name="Goldberg J."/>
            <person name="Griggs A."/>
            <person name="Gujja S."/>
            <person name="Heiman D."/>
            <person name="Howarth C."/>
            <person name="Larson L."/>
            <person name="Lui A."/>
            <person name="MacDonald P.J.P."/>
            <person name="Montmayeur A."/>
            <person name="Murphy C."/>
            <person name="Neiman D."/>
            <person name="Pearson M."/>
            <person name="Priest M."/>
            <person name="Roberts A."/>
            <person name="Saif S."/>
            <person name="Shea T."/>
            <person name="Shenoy N."/>
            <person name="Sisk P."/>
            <person name="Stolte C."/>
            <person name="Sykes S."/>
            <person name="Wortman J."/>
            <person name="Nusbaum C."/>
            <person name="Birren B."/>
        </authorList>
    </citation>
    <scope>NUCLEOTIDE SEQUENCE [LARGE SCALE GENOMIC DNA]</scope>
    <source>
        <strain evidence="9 10">ATCC 51276</strain>
    </source>
</reference>
<keyword evidence="4 7" id="KW-0812">Transmembrane</keyword>
<evidence type="ECO:0000256" key="3">
    <source>
        <dbReference type="ARBA" id="ARBA00022679"/>
    </source>
</evidence>
<dbReference type="GO" id="GO:0005886">
    <property type="term" value="C:plasma membrane"/>
    <property type="evidence" value="ECO:0007669"/>
    <property type="project" value="TreeGrafter"/>
</dbReference>
<dbReference type="SUPFAM" id="SSF53448">
    <property type="entry name" value="Nucleotide-diphospho-sugar transferases"/>
    <property type="match status" value="1"/>
</dbReference>
<dbReference type="InterPro" id="IPR050256">
    <property type="entry name" value="Glycosyltransferase_2"/>
</dbReference>
<feature type="domain" description="Glycosyltransferase 2-like" evidence="8">
    <location>
        <begin position="15"/>
        <end position="179"/>
    </location>
</feature>
<evidence type="ECO:0000256" key="2">
    <source>
        <dbReference type="ARBA" id="ARBA00022676"/>
    </source>
</evidence>
<evidence type="ECO:0000313" key="9">
    <source>
        <dbReference type="EMBL" id="EHI56398.1"/>
    </source>
</evidence>
<dbReference type="STRING" id="679200.HMPREF9333_00463"/>
<dbReference type="GO" id="GO:0016757">
    <property type="term" value="F:glycosyltransferase activity"/>
    <property type="evidence" value="ECO:0007669"/>
    <property type="project" value="UniProtKB-KW"/>
</dbReference>
<keyword evidence="3" id="KW-0808">Transferase</keyword>
<dbReference type="EMBL" id="ACZL01000009">
    <property type="protein sequence ID" value="EHI56398.1"/>
    <property type="molecule type" value="Genomic_DNA"/>
</dbReference>
<dbReference type="Pfam" id="PF00535">
    <property type="entry name" value="Glycos_transf_2"/>
    <property type="match status" value="1"/>
</dbReference>
<feature type="transmembrane region" description="Helical" evidence="7">
    <location>
        <begin position="244"/>
        <end position="265"/>
    </location>
</feature>
<dbReference type="OrthoDB" id="9807778at2"/>
<dbReference type="eggNOG" id="COG1215">
    <property type="taxonomic scope" value="Bacteria"/>
</dbReference>
<dbReference type="PANTHER" id="PTHR48090">
    <property type="entry name" value="UNDECAPRENYL-PHOSPHATE 4-DEOXY-4-FORMAMIDO-L-ARABINOSE TRANSFERASE-RELATED"/>
    <property type="match status" value="1"/>
</dbReference>
<evidence type="ECO:0000256" key="7">
    <source>
        <dbReference type="SAM" id="Phobius"/>
    </source>
</evidence>
<protein>
    <recommendedName>
        <fullName evidence="8">Glycosyltransferase 2-like domain-containing protein</fullName>
    </recommendedName>
</protein>
<keyword evidence="10" id="KW-1185">Reference proteome</keyword>
<sequence length="324" mass="36887">MPEDKNKNIKKPLLSVIAPMYNEEGLVEVYCNTLIAELEPVMGNYSLEVLLVDDGSKDSTWEKMLEMKKVYPHNITLIKLSRNFGLEGAVNAGLKKAAGDVIVAMDADLQDPPSVIIKLLKKYEEGFDVVVAKRAKRENDNAFKRYSAKLYYYILDKLSGKLTLENDAANFRLLSRKALDILNSLPEVNPVFRVTVPFIGTKTGVVEYERDKRYAGKTKYKLASMVRYALNSLTGISVEPLRKIFYLMLIEFAASFVLLLLWLFGEKFYKDVYIILFAITVSSALILLAISIIAEYIAQLFLETKKRPISIIYDYIPFEKDNEE</sequence>
<evidence type="ECO:0000256" key="4">
    <source>
        <dbReference type="ARBA" id="ARBA00022692"/>
    </source>
</evidence>
<accession>G5GFX4</accession>
<evidence type="ECO:0000259" key="8">
    <source>
        <dbReference type="Pfam" id="PF00535"/>
    </source>
</evidence>
<organism evidence="9 10">
    <name type="scientific">Johnsonella ignava ATCC 51276</name>
    <dbReference type="NCBI Taxonomy" id="679200"/>
    <lineage>
        <taxon>Bacteria</taxon>
        <taxon>Bacillati</taxon>
        <taxon>Bacillota</taxon>
        <taxon>Clostridia</taxon>
        <taxon>Lachnospirales</taxon>
        <taxon>Lachnospiraceae</taxon>
        <taxon>Johnsonella</taxon>
    </lineage>
</organism>
<dbReference type="Proteomes" id="UP000003011">
    <property type="component" value="Unassembled WGS sequence"/>
</dbReference>
<evidence type="ECO:0000256" key="5">
    <source>
        <dbReference type="ARBA" id="ARBA00022989"/>
    </source>
</evidence>
<dbReference type="InterPro" id="IPR001173">
    <property type="entry name" value="Glyco_trans_2-like"/>
</dbReference>
<evidence type="ECO:0000256" key="1">
    <source>
        <dbReference type="ARBA" id="ARBA00004141"/>
    </source>
</evidence>
<evidence type="ECO:0000313" key="10">
    <source>
        <dbReference type="Proteomes" id="UP000003011"/>
    </source>
</evidence>
<dbReference type="PANTHER" id="PTHR48090:SF1">
    <property type="entry name" value="PROPHAGE BACTOPRENOL GLUCOSYL TRANSFERASE HOMOLOG"/>
    <property type="match status" value="1"/>
</dbReference>
<evidence type="ECO:0000256" key="6">
    <source>
        <dbReference type="ARBA" id="ARBA00023136"/>
    </source>
</evidence>
<dbReference type="CDD" id="cd04187">
    <property type="entry name" value="DPM1_like_bac"/>
    <property type="match status" value="1"/>
</dbReference>
<keyword evidence="5 7" id="KW-1133">Transmembrane helix</keyword>
<comment type="caution">
    <text evidence="9">The sequence shown here is derived from an EMBL/GenBank/DDBJ whole genome shotgun (WGS) entry which is preliminary data.</text>
</comment>
<keyword evidence="6 7" id="KW-0472">Membrane</keyword>
<gene>
    <name evidence="9" type="ORF">HMPREF9333_00463</name>
</gene>
<dbReference type="HOGENOM" id="CLU_033536_0_1_9"/>
<comment type="subcellular location">
    <subcellularLocation>
        <location evidence="1">Membrane</location>
        <topology evidence="1">Multi-pass membrane protein</topology>
    </subcellularLocation>
</comment>
<keyword evidence="2" id="KW-0328">Glycosyltransferase</keyword>
<proteinExistence type="predicted"/>
<dbReference type="InterPro" id="IPR029044">
    <property type="entry name" value="Nucleotide-diphossugar_trans"/>
</dbReference>
<dbReference type="AlphaFoldDB" id="G5GFX4"/>